<dbReference type="InterPro" id="IPR013216">
    <property type="entry name" value="Methyltransf_11"/>
</dbReference>
<dbReference type="InterPro" id="IPR046357">
    <property type="entry name" value="PPIase_dom_sf"/>
</dbReference>
<evidence type="ECO:0000313" key="2">
    <source>
        <dbReference type="EMBL" id="ADW19465.1"/>
    </source>
</evidence>
<keyword evidence="2" id="KW-0808">Transferase</keyword>
<dbReference type="RefSeq" id="WP_015725989.1">
    <property type="nucleotide sequence ID" value="NC_014972.1"/>
</dbReference>
<dbReference type="Proteomes" id="UP000006365">
    <property type="component" value="Chromosome"/>
</dbReference>
<name>A0A7U3YQ22_DESPD</name>
<dbReference type="SUPFAM" id="SSF53335">
    <property type="entry name" value="S-adenosyl-L-methionine-dependent methyltransferases"/>
    <property type="match status" value="1"/>
</dbReference>
<dbReference type="PANTHER" id="PTHR43036:SF2">
    <property type="entry name" value="OS04G0481300 PROTEIN"/>
    <property type="match status" value="1"/>
</dbReference>
<proteinExistence type="predicted"/>
<evidence type="ECO:0000313" key="3">
    <source>
        <dbReference type="Proteomes" id="UP000006365"/>
    </source>
</evidence>
<dbReference type="Gene3D" id="3.10.50.40">
    <property type="match status" value="1"/>
</dbReference>
<dbReference type="GO" id="GO:0003755">
    <property type="term" value="F:peptidyl-prolyl cis-trans isomerase activity"/>
    <property type="evidence" value="ECO:0007669"/>
    <property type="project" value="InterPro"/>
</dbReference>
<dbReference type="GO" id="GO:0008757">
    <property type="term" value="F:S-adenosylmethionine-dependent methyltransferase activity"/>
    <property type="evidence" value="ECO:0007669"/>
    <property type="project" value="InterPro"/>
</dbReference>
<dbReference type="Pfam" id="PF08241">
    <property type="entry name" value="Methyltransf_11"/>
    <property type="match status" value="1"/>
</dbReference>
<dbReference type="Gene3D" id="3.40.50.150">
    <property type="entry name" value="Vaccinia Virus protein VP39"/>
    <property type="match status" value="1"/>
</dbReference>
<dbReference type="EMBL" id="CP002364">
    <property type="protein sequence ID" value="ADW19465.1"/>
    <property type="molecule type" value="Genomic_DNA"/>
</dbReference>
<organism evidence="2 3">
    <name type="scientific">Desulfobulbus propionicus (strain ATCC 33891 / DSM 2032 / VKM B-1956 / 1pr3)</name>
    <dbReference type="NCBI Taxonomy" id="577650"/>
    <lineage>
        <taxon>Bacteria</taxon>
        <taxon>Pseudomonadati</taxon>
        <taxon>Thermodesulfobacteriota</taxon>
        <taxon>Desulfobulbia</taxon>
        <taxon>Desulfobulbales</taxon>
        <taxon>Desulfobulbaceae</taxon>
        <taxon>Desulfobulbus</taxon>
    </lineage>
</organism>
<reference evidence="2 3" key="1">
    <citation type="journal article" date="2011" name="Stand. Genomic Sci.">
        <title>Complete genome sequence of Desulfobulbus propionicus type strain (1pr3).</title>
        <authorList>
            <person name="Pagani I."/>
            <person name="Lapidus A."/>
            <person name="Nolan M."/>
            <person name="Lucas S."/>
            <person name="Hammon N."/>
            <person name="Deshpande S."/>
            <person name="Cheng J.F."/>
            <person name="Chertkov O."/>
            <person name="Davenport K."/>
            <person name="Tapia R."/>
            <person name="Han C."/>
            <person name="Goodwin L."/>
            <person name="Pitluck S."/>
            <person name="Liolios K."/>
            <person name="Mavromatis K."/>
            <person name="Ivanova N."/>
            <person name="Mikhailova N."/>
            <person name="Pati A."/>
            <person name="Chen A."/>
            <person name="Palaniappan K."/>
            <person name="Land M."/>
            <person name="Hauser L."/>
            <person name="Chang Y.J."/>
            <person name="Jeffries C.D."/>
            <person name="Detter J.C."/>
            <person name="Brambilla E."/>
            <person name="Kannan K.P."/>
            <person name="Djao O.D."/>
            <person name="Rohde M."/>
            <person name="Pukall R."/>
            <person name="Spring S."/>
            <person name="Goker M."/>
            <person name="Sikorski J."/>
            <person name="Woyke T."/>
            <person name="Bristow J."/>
            <person name="Eisen J.A."/>
            <person name="Markowitz V."/>
            <person name="Hugenholtz P."/>
            <person name="Kyrpides N.C."/>
            <person name="Klenk H.P."/>
        </authorList>
    </citation>
    <scope>NUCLEOTIDE SEQUENCE [LARGE SCALE GENOMIC DNA]</scope>
    <source>
        <strain evidence="3">ATCC 33891 / DSM 2032 / 1pr3</strain>
    </source>
</reference>
<dbReference type="CDD" id="cd02440">
    <property type="entry name" value="AdoMet_MTases"/>
    <property type="match status" value="1"/>
</dbReference>
<gene>
    <name evidence="2" type="ordered locus">Despr_3339</name>
</gene>
<dbReference type="InterPro" id="IPR029063">
    <property type="entry name" value="SAM-dependent_MTases_sf"/>
</dbReference>
<evidence type="ECO:0000259" key="1">
    <source>
        <dbReference type="Pfam" id="PF08241"/>
    </source>
</evidence>
<protein>
    <submittedName>
        <fullName evidence="2">Methyltransferase type 11</fullName>
    </submittedName>
</protein>
<dbReference type="GO" id="GO:0032259">
    <property type="term" value="P:methylation"/>
    <property type="evidence" value="ECO:0007669"/>
    <property type="project" value="UniProtKB-KW"/>
</dbReference>
<dbReference type="PANTHER" id="PTHR43036">
    <property type="entry name" value="OSJNBB0011N17.9 PROTEIN"/>
    <property type="match status" value="1"/>
</dbReference>
<feature type="domain" description="Methyltransferase type 11" evidence="1">
    <location>
        <begin position="279"/>
        <end position="331"/>
    </location>
</feature>
<sequence>MERINESSRATVAFTLEWTSDRTRHEEYLWADPVNFWRDVLDPSLTRELMGKTVGDRAEVAIAADRSPFPHDPRKRLLIRPGQFQGRNSQGAPLRPLPGRFYPQGLLRGVGGVYQVSTSPCRFLGTDGADLAFDLNHPLAGRDLLLRAEVIALHPQQQNERGGRCEDWLERIASDGPGMQARSAGSATAFFTSGGPFSRNDPQPDALFYGQPRLVHHLDSTARSAIGRRYAELIRPGSRVLDLMGSWASHLPDSLELAGLTVLGMNAEELARNPRATATLVQDLNLQPALPFAPASFDAVICTASVEYLVDPLAVMRELHRVVTPGGVLAFAFSNRWFPPKVTHLWSEMHEFERLGMVAELFHATGGFTDLATLSRRGLPRPADDPHQELWLSDPVYMVWGRRA</sequence>
<dbReference type="AlphaFoldDB" id="A0A7U3YQ22"/>
<keyword evidence="3" id="KW-1185">Reference proteome</keyword>
<dbReference type="KEGG" id="dpr:Despr_3339"/>
<keyword evidence="2" id="KW-0489">Methyltransferase</keyword>
<accession>A0A7U3YQ22</accession>